<evidence type="ECO:0000313" key="8">
    <source>
        <dbReference type="EMBL" id="KAF2075477.1"/>
    </source>
</evidence>
<dbReference type="Pfam" id="PF08389">
    <property type="entry name" value="Xpo1"/>
    <property type="match status" value="1"/>
</dbReference>
<organism evidence="8 9">
    <name type="scientific">Polysphondylium violaceum</name>
    <dbReference type="NCBI Taxonomy" id="133409"/>
    <lineage>
        <taxon>Eukaryota</taxon>
        <taxon>Amoebozoa</taxon>
        <taxon>Evosea</taxon>
        <taxon>Eumycetozoa</taxon>
        <taxon>Dictyostelia</taxon>
        <taxon>Dictyosteliales</taxon>
        <taxon>Dictyosteliaceae</taxon>
        <taxon>Polysphondylium</taxon>
    </lineage>
</organism>
<evidence type="ECO:0000259" key="7">
    <source>
        <dbReference type="Pfam" id="PF08389"/>
    </source>
</evidence>
<evidence type="ECO:0000256" key="3">
    <source>
        <dbReference type="ARBA" id="ARBA00022448"/>
    </source>
</evidence>
<proteinExistence type="inferred from homology"/>
<feature type="region of interest" description="Disordered" evidence="6">
    <location>
        <begin position="784"/>
        <end position="820"/>
    </location>
</feature>
<dbReference type="Proteomes" id="UP000695562">
    <property type="component" value="Unassembled WGS sequence"/>
</dbReference>
<comment type="subcellular location">
    <subcellularLocation>
        <location evidence="1">Nucleus</location>
    </subcellularLocation>
</comment>
<name>A0A8J4Q021_9MYCE</name>
<evidence type="ECO:0000313" key="9">
    <source>
        <dbReference type="Proteomes" id="UP000695562"/>
    </source>
</evidence>
<dbReference type="Pfam" id="PF18806">
    <property type="entry name" value="Importin_rep_3"/>
    <property type="match status" value="1"/>
</dbReference>
<dbReference type="AlphaFoldDB" id="A0A8J4Q021"/>
<dbReference type="GO" id="GO:0005634">
    <property type="term" value="C:nucleus"/>
    <property type="evidence" value="ECO:0007669"/>
    <property type="project" value="UniProtKB-SubCell"/>
</dbReference>
<protein>
    <recommendedName>
        <fullName evidence="7">Exportin-1/Importin-beta-like domain-containing protein</fullName>
    </recommendedName>
</protein>
<evidence type="ECO:0000256" key="1">
    <source>
        <dbReference type="ARBA" id="ARBA00004123"/>
    </source>
</evidence>
<evidence type="ECO:0000256" key="5">
    <source>
        <dbReference type="ARBA" id="ARBA00023242"/>
    </source>
</evidence>
<dbReference type="OrthoDB" id="2016913at2759"/>
<feature type="compositionally biased region" description="Low complexity" evidence="6">
    <location>
        <begin position="794"/>
        <end position="820"/>
    </location>
</feature>
<dbReference type="Gene3D" id="1.25.10.10">
    <property type="entry name" value="Leucine-rich Repeat Variant"/>
    <property type="match status" value="1"/>
</dbReference>
<dbReference type="PANTHER" id="PTHR12363:SF52">
    <property type="entry name" value="IMPORTIN-13 HOMOLOG A"/>
    <property type="match status" value="1"/>
</dbReference>
<dbReference type="PANTHER" id="PTHR12363">
    <property type="entry name" value="TRANSPORTIN 3 AND IMPORTIN 13"/>
    <property type="match status" value="1"/>
</dbReference>
<dbReference type="InterPro" id="IPR011989">
    <property type="entry name" value="ARM-like"/>
</dbReference>
<feature type="domain" description="Exportin-1/Importin-beta-like" evidence="7">
    <location>
        <begin position="121"/>
        <end position="273"/>
    </location>
</feature>
<accession>A0A8J4Q021</accession>
<dbReference type="GO" id="GO:0005737">
    <property type="term" value="C:cytoplasm"/>
    <property type="evidence" value="ECO:0007669"/>
    <property type="project" value="TreeGrafter"/>
</dbReference>
<dbReference type="InterPro" id="IPR013598">
    <property type="entry name" value="Exportin-1/Importin-b-like"/>
</dbReference>
<keyword evidence="3" id="KW-0813">Transport</keyword>
<keyword evidence="5" id="KW-0539">Nucleus</keyword>
<comment type="similarity">
    <text evidence="2">Belongs to the importin beta family.</text>
</comment>
<evidence type="ECO:0000256" key="2">
    <source>
        <dbReference type="ARBA" id="ARBA00007991"/>
    </source>
</evidence>
<evidence type="ECO:0000256" key="6">
    <source>
        <dbReference type="SAM" id="MobiDB-lite"/>
    </source>
</evidence>
<dbReference type="EMBL" id="AJWJ01000098">
    <property type="protein sequence ID" value="KAF2075477.1"/>
    <property type="molecule type" value="Genomic_DNA"/>
</dbReference>
<dbReference type="InterPro" id="IPR040520">
    <property type="entry name" value="Importin_rep_3"/>
</dbReference>
<keyword evidence="4" id="KW-0677">Repeat</keyword>
<dbReference type="InterPro" id="IPR016024">
    <property type="entry name" value="ARM-type_fold"/>
</dbReference>
<keyword evidence="9" id="KW-1185">Reference proteome</keyword>
<evidence type="ECO:0000256" key="4">
    <source>
        <dbReference type="ARBA" id="ARBA00022737"/>
    </source>
</evidence>
<gene>
    <name evidence="8" type="ORF">CYY_003213</name>
</gene>
<dbReference type="InterPro" id="IPR051345">
    <property type="entry name" value="Importin_beta-like_NTR"/>
</dbReference>
<dbReference type="GO" id="GO:0006606">
    <property type="term" value="P:protein import into nucleus"/>
    <property type="evidence" value="ECO:0007669"/>
    <property type="project" value="TreeGrafter"/>
</dbReference>
<sequence>MNYQIAAQQQQQQPIDESHFTYESVQNALYSFYFPQNQDFSNIQMTQNWLILFQSSSAAWDIAPMLLSSQVKEIQYFGASTIEAKVKNSWLSLSTETKFKLLENILFILRSGNNNLSNIAITRLCLAVSIISCHSTPELWNSPISDVIQFVFPDINNLDNFNYNQINLMLELLTVFPEELLNSDYITQEKRHKVGIEFHKYYSKIIQILCKILSFPINSNTTIYMKNTLKCFKSWILFDSPAKEYLIEQPLVMLCFESVSKNPMLVEETVQLLDDLFTFMRGKIFKQYPSSFIVILEKILIILPQYYYLALQEDNEHISSQIFLLFSHIAENHIKLLHSPQSTKVSEQFFVTLIEMAKRGSVDICDLLTPIVSEFHSLHENDVDISKWYPILLDFVEIFRLKSMYPVSEQDLKEMDSERFFHFRSVAGDTSLEIFTIIENQTLEYLLNRLWNDIQSFPNISWQSIEATVFLLGSLSEGISEDATSFLPQLFTLLGQLPIQSTPLIKSTIVLAGKYANLMEKTSQFLEKIVGDFIPAFSNPDLKGVASKAFLSISKNEKCALLLAPNIGTLINLCTPIIVKNKSITNDESDLKIMKSLLYITSALTSTVDISRYTSLLLTPYILLIRDYSNISEPQSNDKALLLSCIKLLTDFCKIFDLSAPSSAPKYDEFNNPIIPIVNHLVPIYGVLLKLYYNDNDVVEAISLFYKTSMLMCKPSSNIPEIFKQLTQVFIVNPLSPILNALSLSMANLTTDKYLDFLHDSLSSITTTVIDIWKRNKSKTKLLKISDQTIEKQNGNNNNNDNNNNNNSNGNHSSNNNNSDNNGRGIYYKYNLAMYPQLTKEYFSLINQYFNYNVASIPLWIIPPAFQIPLDNILTISDKTTASACFNFLANFITKSVEKKDVASWVNLKNQIDSLLNQNIEYLVQQILLAIGGGSPRSILYYISDVLYSLVSSYPVIFRPIAIRLFEIQGFPSTNISAEQKTKFLNLVMRHKNKTLFKQAVKDFSLISLGISTDRL</sequence>
<comment type="caution">
    <text evidence="8">The sequence shown here is derived from an EMBL/GenBank/DDBJ whole genome shotgun (WGS) entry which is preliminary data.</text>
</comment>
<dbReference type="SUPFAM" id="SSF48371">
    <property type="entry name" value="ARM repeat"/>
    <property type="match status" value="1"/>
</dbReference>
<reference evidence="8" key="1">
    <citation type="submission" date="2020-01" db="EMBL/GenBank/DDBJ databases">
        <title>Development of genomics and gene disruption for Polysphondylium violaceum indicates a role for the polyketide synthase stlB in stalk morphogenesis.</title>
        <authorList>
            <person name="Narita B."/>
            <person name="Kawabe Y."/>
            <person name="Kin K."/>
            <person name="Saito T."/>
            <person name="Gibbs R."/>
            <person name="Kuspa A."/>
            <person name="Muzny D."/>
            <person name="Queller D."/>
            <person name="Richards S."/>
            <person name="Strassman J."/>
            <person name="Sucgang R."/>
            <person name="Worley K."/>
            <person name="Schaap P."/>
        </authorList>
    </citation>
    <scope>NUCLEOTIDE SEQUENCE</scope>
    <source>
        <strain evidence="8">QSvi11</strain>
    </source>
</reference>